<dbReference type="CDD" id="cd07302">
    <property type="entry name" value="CHD"/>
    <property type="match status" value="1"/>
</dbReference>
<keyword evidence="1" id="KW-1133">Transmembrane helix</keyword>
<name>A0A7Y3S4G0_9HYPH</name>
<dbReference type="InterPro" id="IPR001054">
    <property type="entry name" value="A/G_cyclase"/>
</dbReference>
<keyword evidence="1" id="KW-0812">Transmembrane</keyword>
<feature type="transmembrane region" description="Helical" evidence="1">
    <location>
        <begin position="121"/>
        <end position="142"/>
    </location>
</feature>
<evidence type="ECO:0000313" key="3">
    <source>
        <dbReference type="EMBL" id="NNU36526.1"/>
    </source>
</evidence>
<dbReference type="AlphaFoldDB" id="A0A7Y3S4G0"/>
<reference evidence="3 4" key="1">
    <citation type="submission" date="2020-02" db="EMBL/GenBank/DDBJ databases">
        <authorList>
            <person name="Sun Q."/>
        </authorList>
    </citation>
    <scope>NUCLEOTIDE SEQUENCE [LARGE SCALE GENOMIC DNA]</scope>
    <source>
        <strain evidence="3 4">CCBAU 03386</strain>
    </source>
</reference>
<sequence length="209" mass="23166">MAAIETQDQHERYNDMQPLAERLRYRIGINIGDVALQPNGDVLGGGVNIAARLEAIAQPGGISENVFEHVDKKLPTELRKIGEHYVKNLSKPLRVYSVASQGEARYPAVRRMLVSALRKPLVPIASGATAITLSLATFFLILNRMPDWVQRSSYIEGSLVGEPEREILSRFDLVTEGRFKDSRYLVMMCSWRAKAGSSGRGASALIRVL</sequence>
<proteinExistence type="predicted"/>
<dbReference type="GO" id="GO:0035556">
    <property type="term" value="P:intracellular signal transduction"/>
    <property type="evidence" value="ECO:0007669"/>
    <property type="project" value="InterPro"/>
</dbReference>
<dbReference type="RefSeq" id="WP_171376364.1">
    <property type="nucleotide sequence ID" value="NZ_JABFCN010000014.1"/>
</dbReference>
<evidence type="ECO:0000259" key="2">
    <source>
        <dbReference type="PROSITE" id="PS50125"/>
    </source>
</evidence>
<protein>
    <submittedName>
        <fullName evidence="3">Adenylate/guanylate cyclase domain-containing protein</fullName>
    </submittedName>
</protein>
<dbReference type="GO" id="GO:0009190">
    <property type="term" value="P:cyclic nucleotide biosynthetic process"/>
    <property type="evidence" value="ECO:0007669"/>
    <property type="project" value="InterPro"/>
</dbReference>
<organism evidence="3 4">
    <name type="scientific">Rhizobium sophorae</name>
    <dbReference type="NCBI Taxonomy" id="1535242"/>
    <lineage>
        <taxon>Bacteria</taxon>
        <taxon>Pseudomonadati</taxon>
        <taxon>Pseudomonadota</taxon>
        <taxon>Alphaproteobacteria</taxon>
        <taxon>Hyphomicrobiales</taxon>
        <taxon>Rhizobiaceae</taxon>
        <taxon>Rhizobium/Agrobacterium group</taxon>
        <taxon>Rhizobium</taxon>
    </lineage>
</organism>
<dbReference type="GO" id="GO:0004016">
    <property type="term" value="F:adenylate cyclase activity"/>
    <property type="evidence" value="ECO:0007669"/>
    <property type="project" value="UniProtKB-ARBA"/>
</dbReference>
<evidence type="ECO:0000313" key="4">
    <source>
        <dbReference type="Proteomes" id="UP000519972"/>
    </source>
</evidence>
<dbReference type="InterPro" id="IPR029787">
    <property type="entry name" value="Nucleotide_cyclase"/>
</dbReference>
<keyword evidence="4" id="KW-1185">Reference proteome</keyword>
<feature type="domain" description="Guanylate cyclase" evidence="2">
    <location>
        <begin position="1"/>
        <end position="54"/>
    </location>
</feature>
<evidence type="ECO:0000256" key="1">
    <source>
        <dbReference type="SAM" id="Phobius"/>
    </source>
</evidence>
<gene>
    <name evidence="3" type="ORF">G9X64_08535</name>
</gene>
<dbReference type="SUPFAM" id="SSF55073">
    <property type="entry name" value="Nucleotide cyclase"/>
    <property type="match status" value="1"/>
</dbReference>
<dbReference type="Gene3D" id="3.30.70.1230">
    <property type="entry name" value="Nucleotide cyclase"/>
    <property type="match status" value="1"/>
</dbReference>
<keyword evidence="1" id="KW-0472">Membrane</keyword>
<dbReference type="Proteomes" id="UP000519972">
    <property type="component" value="Unassembled WGS sequence"/>
</dbReference>
<dbReference type="EMBL" id="JABFCN010000014">
    <property type="protein sequence ID" value="NNU36526.1"/>
    <property type="molecule type" value="Genomic_DNA"/>
</dbReference>
<comment type="caution">
    <text evidence="3">The sequence shown here is derived from an EMBL/GenBank/DDBJ whole genome shotgun (WGS) entry which is preliminary data.</text>
</comment>
<accession>A0A7Y3S4G0</accession>
<dbReference type="PROSITE" id="PS50125">
    <property type="entry name" value="GUANYLATE_CYCLASE_2"/>
    <property type="match status" value="1"/>
</dbReference>